<dbReference type="VEuPathDB" id="FungiDB:Z520_04856"/>
<evidence type="ECO:0000256" key="1">
    <source>
        <dbReference type="SAM" id="MobiDB-lite"/>
    </source>
</evidence>
<evidence type="ECO:0000313" key="3">
    <source>
        <dbReference type="Proteomes" id="UP000053411"/>
    </source>
</evidence>
<evidence type="ECO:0000313" key="2">
    <source>
        <dbReference type="EMBL" id="KIX99280.1"/>
    </source>
</evidence>
<dbReference type="AlphaFoldDB" id="A0A0D2HBL1"/>
<organism evidence="2 3">
    <name type="scientific">Fonsecaea multimorphosa CBS 102226</name>
    <dbReference type="NCBI Taxonomy" id="1442371"/>
    <lineage>
        <taxon>Eukaryota</taxon>
        <taxon>Fungi</taxon>
        <taxon>Dikarya</taxon>
        <taxon>Ascomycota</taxon>
        <taxon>Pezizomycotina</taxon>
        <taxon>Eurotiomycetes</taxon>
        <taxon>Chaetothyriomycetidae</taxon>
        <taxon>Chaetothyriales</taxon>
        <taxon>Herpotrichiellaceae</taxon>
        <taxon>Fonsecaea</taxon>
    </lineage>
</organism>
<protein>
    <recommendedName>
        <fullName evidence="4">Myb-like domain-containing protein</fullName>
    </recommendedName>
</protein>
<name>A0A0D2HBL1_9EURO</name>
<accession>A0A0D2HBL1</accession>
<dbReference type="Proteomes" id="UP000053411">
    <property type="component" value="Unassembled WGS sequence"/>
</dbReference>
<keyword evidence="3" id="KW-1185">Reference proteome</keyword>
<feature type="region of interest" description="Disordered" evidence="1">
    <location>
        <begin position="61"/>
        <end position="148"/>
    </location>
</feature>
<dbReference type="STRING" id="1442371.A0A0D2HBL1"/>
<dbReference type="RefSeq" id="XP_016633403.1">
    <property type="nucleotide sequence ID" value="XM_016775360.1"/>
</dbReference>
<dbReference type="OrthoDB" id="4160433at2759"/>
<proteinExistence type="predicted"/>
<reference evidence="2 3" key="1">
    <citation type="submission" date="2015-01" db="EMBL/GenBank/DDBJ databases">
        <title>The Genome Sequence of Fonsecaea multimorphosa CBS 102226.</title>
        <authorList>
            <consortium name="The Broad Institute Genomics Platform"/>
            <person name="Cuomo C."/>
            <person name="de Hoog S."/>
            <person name="Gorbushina A."/>
            <person name="Stielow B."/>
            <person name="Teixiera M."/>
            <person name="Abouelleil A."/>
            <person name="Chapman S.B."/>
            <person name="Priest M."/>
            <person name="Young S.K."/>
            <person name="Wortman J."/>
            <person name="Nusbaum C."/>
            <person name="Birren B."/>
        </authorList>
    </citation>
    <scope>NUCLEOTIDE SEQUENCE [LARGE SCALE GENOMIC DNA]</scope>
    <source>
        <strain evidence="2 3">CBS 102226</strain>
    </source>
</reference>
<gene>
    <name evidence="2" type="ORF">Z520_04856</name>
</gene>
<dbReference type="GeneID" id="27710602"/>
<feature type="compositionally biased region" description="Basic and acidic residues" evidence="1">
    <location>
        <begin position="114"/>
        <end position="130"/>
    </location>
</feature>
<dbReference type="EMBL" id="KN848069">
    <property type="protein sequence ID" value="KIX99280.1"/>
    <property type="molecule type" value="Genomic_DNA"/>
</dbReference>
<evidence type="ECO:0008006" key="4">
    <source>
        <dbReference type="Google" id="ProtNLM"/>
    </source>
</evidence>
<sequence>MPFKWDPASERNLLLYAIAEMNAPPTSIWPRVAEKLGNDLNGNACSQKFYKLKKESEKILQGDATVRGDAATPVKEAKTAKAPASKATSGKKRKAADPDDGEDVKTPTKRKGNAKKEAPANPEPEVKAESQEEEANSAVKAEDEHNNS</sequence>